<proteinExistence type="predicted"/>
<sequence>MPLTEMDTAAPDVRTARARAARIAVPAARHAEFPGPAGRDPLALLAGQDADRVPELLPLRYGRMAASPLAYFHGAALPAAADLATTPRTGFPVQACGDAQLANFGLFAAQGRRLVFDFADFDETLRAPWEWDVKRLAASFEVTSRETGHPPAQRRRTVVAAVESYRLAMHDFARRTSLEIFFAPADARTLRVVAAHHLGPARSGVPGRDTGGRRFTEIRDGQLRLATRPPVVVPAGHLAGDGDPATLADRLGAVLSRYRHTLGPARRALLDRYRLADVARTVPGPGGAGTRCWVALLARTGTGDPLFLQLKEAGPSVLQEYAGVAAAGGPGRRVVAGQRLIQAAGDVFLGWAHDADVDGRPRDFHVRRLRGGRLTGDGTTMTPDVLRSHARLCGWTLARAHARTGDALAIAAYLGSGPAFAEAVREFAVACADQNERDHAALRQAIRLGHVTAASGS</sequence>
<reference evidence="1 2" key="1">
    <citation type="submission" date="2019-09" db="EMBL/GenBank/DDBJ databases">
        <authorList>
            <person name="Leyn A S."/>
        </authorList>
    </citation>
    <scope>NUCLEOTIDE SEQUENCE [LARGE SCALE GENOMIC DNA]</scope>
    <source>
        <strain evidence="1">AA231_1</strain>
    </source>
</reference>
<protein>
    <recommendedName>
        <fullName evidence="3">DUF2252 domain-containing protein</fullName>
    </recommendedName>
</protein>
<name>A0A6I8M3J6_9PSEU</name>
<dbReference type="PANTHER" id="PTHR39441:SF1">
    <property type="entry name" value="DUF2252 DOMAIN-CONTAINING PROTEIN"/>
    <property type="match status" value="1"/>
</dbReference>
<dbReference type="RefSeq" id="WP_155546922.1">
    <property type="nucleotide sequence ID" value="NZ_CABVGP010000002.1"/>
</dbReference>
<accession>A0A6I8M3J6</accession>
<dbReference type="EMBL" id="CABVGP010000002">
    <property type="protein sequence ID" value="VVJ22119.1"/>
    <property type="molecule type" value="Genomic_DNA"/>
</dbReference>
<evidence type="ECO:0008006" key="3">
    <source>
        <dbReference type="Google" id="ProtNLM"/>
    </source>
</evidence>
<dbReference type="Proteomes" id="UP000399805">
    <property type="component" value="Unassembled WGS sequence"/>
</dbReference>
<dbReference type="InterPro" id="IPR018721">
    <property type="entry name" value="DUF2252"/>
</dbReference>
<dbReference type="AlphaFoldDB" id="A0A6I8M3J6"/>
<dbReference type="Pfam" id="PF10009">
    <property type="entry name" value="DUF2252"/>
    <property type="match status" value="1"/>
</dbReference>
<gene>
    <name evidence="1" type="ORF">AA23TX_07130</name>
</gene>
<evidence type="ECO:0000313" key="1">
    <source>
        <dbReference type="EMBL" id="VVJ22119.1"/>
    </source>
</evidence>
<dbReference type="PANTHER" id="PTHR39441">
    <property type="entry name" value="DUF2252 DOMAIN-CONTAINING PROTEIN"/>
    <property type="match status" value="1"/>
</dbReference>
<keyword evidence="2" id="KW-1185">Reference proteome</keyword>
<organism evidence="1 2">
    <name type="scientific">Amycolatopsis camponoti</name>
    <dbReference type="NCBI Taxonomy" id="2606593"/>
    <lineage>
        <taxon>Bacteria</taxon>
        <taxon>Bacillati</taxon>
        <taxon>Actinomycetota</taxon>
        <taxon>Actinomycetes</taxon>
        <taxon>Pseudonocardiales</taxon>
        <taxon>Pseudonocardiaceae</taxon>
        <taxon>Amycolatopsis</taxon>
    </lineage>
</organism>
<evidence type="ECO:0000313" key="2">
    <source>
        <dbReference type="Proteomes" id="UP000399805"/>
    </source>
</evidence>